<dbReference type="Proteomes" id="UP000238479">
    <property type="component" value="Chromosome 4"/>
</dbReference>
<dbReference type="EMBL" id="PDCK01000042">
    <property type="protein sequence ID" value="PRQ38775.1"/>
    <property type="molecule type" value="Genomic_DNA"/>
</dbReference>
<evidence type="ECO:0000313" key="2">
    <source>
        <dbReference type="Proteomes" id="UP000238479"/>
    </source>
</evidence>
<name>A0A2P6QX56_ROSCH</name>
<dbReference type="Gramene" id="PRQ38775">
    <property type="protein sequence ID" value="PRQ38775"/>
    <property type="gene ID" value="RchiOBHm_Chr4g0417691"/>
</dbReference>
<keyword evidence="2" id="KW-1185">Reference proteome</keyword>
<protein>
    <submittedName>
        <fullName evidence="1">Uncharacterized protein</fullName>
    </submittedName>
</protein>
<reference evidence="1 2" key="1">
    <citation type="journal article" date="2018" name="Nat. Genet.">
        <title>The Rosa genome provides new insights in the design of modern roses.</title>
        <authorList>
            <person name="Bendahmane M."/>
        </authorList>
    </citation>
    <scope>NUCLEOTIDE SEQUENCE [LARGE SCALE GENOMIC DNA]</scope>
    <source>
        <strain evidence="2">cv. Old Blush</strain>
    </source>
</reference>
<dbReference type="AlphaFoldDB" id="A0A2P6QX56"/>
<evidence type="ECO:0000313" key="1">
    <source>
        <dbReference type="EMBL" id="PRQ38775.1"/>
    </source>
</evidence>
<organism evidence="1 2">
    <name type="scientific">Rosa chinensis</name>
    <name type="common">China rose</name>
    <dbReference type="NCBI Taxonomy" id="74649"/>
    <lineage>
        <taxon>Eukaryota</taxon>
        <taxon>Viridiplantae</taxon>
        <taxon>Streptophyta</taxon>
        <taxon>Embryophyta</taxon>
        <taxon>Tracheophyta</taxon>
        <taxon>Spermatophyta</taxon>
        <taxon>Magnoliopsida</taxon>
        <taxon>eudicotyledons</taxon>
        <taxon>Gunneridae</taxon>
        <taxon>Pentapetalae</taxon>
        <taxon>rosids</taxon>
        <taxon>fabids</taxon>
        <taxon>Rosales</taxon>
        <taxon>Rosaceae</taxon>
        <taxon>Rosoideae</taxon>
        <taxon>Rosoideae incertae sedis</taxon>
        <taxon>Rosa</taxon>
    </lineage>
</organism>
<proteinExistence type="predicted"/>
<sequence length="54" mass="6159">MEQQTSPGGPGQFGIVGLCMSYSYMVVELICEHLGTCYTFKYQAIFLRFEQLSR</sequence>
<comment type="caution">
    <text evidence="1">The sequence shown here is derived from an EMBL/GenBank/DDBJ whole genome shotgun (WGS) entry which is preliminary data.</text>
</comment>
<accession>A0A2P6QX56</accession>
<gene>
    <name evidence="1" type="ORF">RchiOBHm_Chr4g0417691</name>
</gene>